<comment type="pathway">
    <text evidence="1">Organosulfur biosynthesis; taurine biosynthesis; hypotaurine from L-cysteine: step 1/2.</text>
</comment>
<dbReference type="InterPro" id="IPR010300">
    <property type="entry name" value="CDO_1"/>
</dbReference>
<keyword evidence="1 2" id="KW-0223">Dioxygenase</keyword>
<dbReference type="STRING" id="246437.L9LCM3"/>
<keyword evidence="1" id="KW-0479">Metal-binding</keyword>
<comment type="cofactor">
    <cofactor evidence="1">
        <name>Fe cation</name>
        <dbReference type="ChEBI" id="CHEBI:24875"/>
    </cofactor>
    <text evidence="1">Binds 1 Fe cation per subunit.</text>
</comment>
<accession>L9LCM3</accession>
<dbReference type="AlphaFoldDB" id="L9LCM3"/>
<dbReference type="EC" id="1.13.11.20" evidence="1"/>
<proteinExistence type="inferred from homology"/>
<sequence>MEQTQMLKPTTLAELVHFLHQLAGNEVYVEQMLQGNLTETLFAWPDKNANEMTKKSESILRKTIVPTSTILLAYIERRTSATQSPL</sequence>
<dbReference type="InParanoid" id="L9LCM3"/>
<dbReference type="UniPathway" id="UPA00012">
    <property type="reaction ID" value="UER00537"/>
</dbReference>
<protein>
    <recommendedName>
        <fullName evidence="1">Cysteine dioxygenase</fullName>
        <ecNumber evidence="1">1.13.11.20</ecNumber>
    </recommendedName>
</protein>
<evidence type="ECO:0000313" key="2">
    <source>
        <dbReference type="EMBL" id="ELW72696.1"/>
    </source>
</evidence>
<dbReference type="FunCoup" id="L9LCM3">
    <property type="interactions" value="346"/>
</dbReference>
<dbReference type="GO" id="GO:0017172">
    <property type="term" value="F:cysteine dioxygenase activity"/>
    <property type="evidence" value="ECO:0007669"/>
    <property type="project" value="UniProtKB-UniRule"/>
</dbReference>
<comment type="similarity">
    <text evidence="1">Belongs to the cysteine dioxygenase family.</text>
</comment>
<dbReference type="EMBL" id="KB320395">
    <property type="protein sequence ID" value="ELW72696.1"/>
    <property type="molecule type" value="Genomic_DNA"/>
</dbReference>
<reference evidence="3" key="1">
    <citation type="submission" date="2012-07" db="EMBL/GenBank/DDBJ databases">
        <title>Genome of the Chinese tree shrew, a rising model animal genetically related to primates.</title>
        <authorList>
            <person name="Zhang G."/>
            <person name="Fan Y."/>
            <person name="Yao Y."/>
            <person name="Huang Z."/>
        </authorList>
    </citation>
    <scope>NUCLEOTIDE SEQUENCE [LARGE SCALE GENOMIC DNA]</scope>
</reference>
<gene>
    <name evidence="2" type="ORF">TREES_T100001367</name>
</gene>
<organism evidence="2 3">
    <name type="scientific">Tupaia chinensis</name>
    <name type="common">Chinese tree shrew</name>
    <name type="synonym">Tupaia belangeri chinensis</name>
    <dbReference type="NCBI Taxonomy" id="246437"/>
    <lineage>
        <taxon>Eukaryota</taxon>
        <taxon>Metazoa</taxon>
        <taxon>Chordata</taxon>
        <taxon>Craniata</taxon>
        <taxon>Vertebrata</taxon>
        <taxon>Euteleostomi</taxon>
        <taxon>Mammalia</taxon>
        <taxon>Eutheria</taxon>
        <taxon>Euarchontoglires</taxon>
        <taxon>Scandentia</taxon>
        <taxon>Tupaiidae</taxon>
        <taxon>Tupaia</taxon>
    </lineage>
</organism>
<dbReference type="Proteomes" id="UP000011518">
    <property type="component" value="Unassembled WGS sequence"/>
</dbReference>
<keyword evidence="1" id="KW-0408">Iron</keyword>
<keyword evidence="1" id="KW-0560">Oxidoreductase</keyword>
<evidence type="ECO:0000256" key="1">
    <source>
        <dbReference type="RuleBase" id="RU366010"/>
    </source>
</evidence>
<dbReference type="GO" id="GO:0005506">
    <property type="term" value="F:iron ion binding"/>
    <property type="evidence" value="ECO:0007669"/>
    <property type="project" value="UniProtKB-UniRule"/>
</dbReference>
<evidence type="ECO:0000313" key="3">
    <source>
        <dbReference type="Proteomes" id="UP000011518"/>
    </source>
</evidence>
<reference evidence="3" key="2">
    <citation type="journal article" date="2013" name="Nat. Commun.">
        <title>Genome of the Chinese tree shrew.</title>
        <authorList>
            <person name="Fan Y."/>
            <person name="Huang Z.Y."/>
            <person name="Cao C.C."/>
            <person name="Chen C.S."/>
            <person name="Chen Y.X."/>
            <person name="Fan D.D."/>
            <person name="He J."/>
            <person name="Hou H.L."/>
            <person name="Hu L."/>
            <person name="Hu X.T."/>
            <person name="Jiang X.T."/>
            <person name="Lai R."/>
            <person name="Lang Y.S."/>
            <person name="Liang B."/>
            <person name="Liao S.G."/>
            <person name="Mu D."/>
            <person name="Ma Y.Y."/>
            <person name="Niu Y.Y."/>
            <person name="Sun X.Q."/>
            <person name="Xia J.Q."/>
            <person name="Xiao J."/>
            <person name="Xiong Z.Q."/>
            <person name="Xu L."/>
            <person name="Yang L."/>
            <person name="Zhang Y."/>
            <person name="Zhao W."/>
            <person name="Zhao X.D."/>
            <person name="Zheng Y.T."/>
            <person name="Zhou J.M."/>
            <person name="Zhu Y.B."/>
            <person name="Zhang G.J."/>
            <person name="Wang J."/>
            <person name="Yao Y.G."/>
        </authorList>
    </citation>
    <scope>NUCLEOTIDE SEQUENCE [LARGE SCALE GENOMIC DNA]</scope>
</reference>
<dbReference type="Pfam" id="PF05995">
    <property type="entry name" value="CDO_I"/>
    <property type="match status" value="1"/>
</dbReference>
<keyword evidence="3" id="KW-1185">Reference proteome</keyword>
<name>L9LCM3_TUPCH</name>
<comment type="catalytic activity">
    <reaction evidence="1">
        <text>L-cysteine + O2 = 3-sulfino-L-alanine + H(+)</text>
        <dbReference type="Rhea" id="RHEA:20441"/>
        <dbReference type="ChEBI" id="CHEBI:15378"/>
        <dbReference type="ChEBI" id="CHEBI:15379"/>
        <dbReference type="ChEBI" id="CHEBI:35235"/>
        <dbReference type="ChEBI" id="CHEBI:61085"/>
        <dbReference type="EC" id="1.13.11.20"/>
    </reaction>
</comment>
<dbReference type="GO" id="GO:0042412">
    <property type="term" value="P:taurine biosynthetic process"/>
    <property type="evidence" value="ECO:0007669"/>
    <property type="project" value="UniProtKB-UniRule"/>
</dbReference>